<dbReference type="RefSeq" id="WP_154678676.1">
    <property type="nucleotide sequence ID" value="NZ_CP046115.1"/>
</dbReference>
<sequence>MIRCFFGRNADEKQPIVSFDVSTQENVTRVGLPGQVRSTASGKERGAVRLLVSLG</sequence>
<reference evidence="1 2" key="1">
    <citation type="submission" date="2019-11" db="EMBL/GenBank/DDBJ databases">
        <title>Isolation and Application of One Kind of P-Hydroxybenzoic Acid Degrading Bacterium in Mitigating Cropping Obstacle of Cucumber.</title>
        <authorList>
            <person name="Wu F."/>
            <person name="An Y."/>
        </authorList>
    </citation>
    <scope>NUCLEOTIDE SEQUENCE [LARGE SCALE GENOMIC DNA]</scope>
    <source>
        <strain evidence="1 2">P620</strain>
    </source>
</reference>
<evidence type="ECO:0000313" key="1">
    <source>
        <dbReference type="EMBL" id="QGN36120.1"/>
    </source>
</evidence>
<gene>
    <name evidence="1" type="ORF">GJ746_01845</name>
</gene>
<dbReference type="EMBL" id="CP046115">
    <property type="protein sequence ID" value="QGN36120.1"/>
    <property type="molecule type" value="Genomic_DNA"/>
</dbReference>
<dbReference type="AlphaFoldDB" id="A0A6B8MR84"/>
<protein>
    <submittedName>
        <fullName evidence="1">Uncharacterized protein</fullName>
    </submittedName>
</protein>
<dbReference type="Proteomes" id="UP000427108">
    <property type="component" value="Chromosome"/>
</dbReference>
<accession>A0A6B8MR84</accession>
<evidence type="ECO:0000313" key="2">
    <source>
        <dbReference type="Proteomes" id="UP000427108"/>
    </source>
</evidence>
<organism evidence="1 2">
    <name type="scientific">Klebsiella oxytoca</name>
    <dbReference type="NCBI Taxonomy" id="571"/>
    <lineage>
        <taxon>Bacteria</taxon>
        <taxon>Pseudomonadati</taxon>
        <taxon>Pseudomonadota</taxon>
        <taxon>Gammaproteobacteria</taxon>
        <taxon>Enterobacterales</taxon>
        <taxon>Enterobacteriaceae</taxon>
        <taxon>Klebsiella/Raoultella group</taxon>
        <taxon>Klebsiella</taxon>
    </lineage>
</organism>
<name>A0A6B8MR84_KLEOX</name>
<proteinExistence type="predicted"/>